<dbReference type="GO" id="GO:0016746">
    <property type="term" value="F:acyltransferase activity"/>
    <property type="evidence" value="ECO:0007669"/>
    <property type="project" value="UniProtKB-KW"/>
</dbReference>
<evidence type="ECO:0000256" key="2">
    <source>
        <dbReference type="ARBA" id="ARBA00022737"/>
    </source>
</evidence>
<dbReference type="InterPro" id="IPR011004">
    <property type="entry name" value="Trimer_LpxA-like_sf"/>
</dbReference>
<accession>A0A1G7CVK5</accession>
<protein>
    <submittedName>
        <fullName evidence="4">Chloramphenicol O-acetyltransferase type B</fullName>
    </submittedName>
</protein>
<keyword evidence="1 4" id="KW-0808">Transferase</keyword>
<gene>
    <name evidence="4" type="ORF">SAMN04244550_00392</name>
</gene>
<reference evidence="4 5" key="1">
    <citation type="submission" date="2016-10" db="EMBL/GenBank/DDBJ databases">
        <authorList>
            <person name="de Groot N.N."/>
        </authorList>
    </citation>
    <scope>NUCLEOTIDE SEQUENCE [LARGE SCALE GENOMIC DNA]</scope>
    <source>
        <strain evidence="5">DSM 938 / 37b4</strain>
    </source>
</reference>
<dbReference type="AlphaFoldDB" id="A0A1G7CVK5"/>
<evidence type="ECO:0000256" key="3">
    <source>
        <dbReference type="ARBA" id="ARBA00023315"/>
    </source>
</evidence>
<sequence>MSAPIEPIERHHPRMPPTTAFGLKPYVDRGFRISVGGYSYGTPSLKWSEGEKAPHTLEIGAFCSIAADVSIYVGTQGIHALDFVTTYPMGMVFGNAPGAERPVGNERDLGVVIGSDVWIGRDTIIQAGVRIGHGAVIGTRALVTSDIAPYTIAVGIPAKPLRKRFSDDQIARLLALAWWTWEEERIRKVLAKFSTRDIEKALDALEAVAP</sequence>
<proteinExistence type="predicted"/>
<dbReference type="InterPro" id="IPR018357">
    <property type="entry name" value="Hexapep_transf_CS"/>
</dbReference>
<dbReference type="EMBL" id="FNAY01000001">
    <property type="protein sequence ID" value="SDE43273.1"/>
    <property type="molecule type" value="Genomic_DNA"/>
</dbReference>
<keyword evidence="3" id="KW-0012">Acyltransferase</keyword>
<evidence type="ECO:0000256" key="1">
    <source>
        <dbReference type="ARBA" id="ARBA00022679"/>
    </source>
</evidence>
<name>A0A1G7CVK5_RHOCA</name>
<dbReference type="OrthoDB" id="9815592at2"/>
<dbReference type="RefSeq" id="WP_081348771.1">
    <property type="nucleotide sequence ID" value="NZ_CP119563.1"/>
</dbReference>
<keyword evidence="2" id="KW-0677">Repeat</keyword>
<dbReference type="PANTHER" id="PTHR23416">
    <property type="entry name" value="SIALIC ACID SYNTHASE-RELATED"/>
    <property type="match status" value="1"/>
</dbReference>
<evidence type="ECO:0000313" key="4">
    <source>
        <dbReference type="EMBL" id="SDE43273.1"/>
    </source>
</evidence>
<dbReference type="Gene3D" id="2.160.10.10">
    <property type="entry name" value="Hexapeptide repeat proteins"/>
    <property type="match status" value="1"/>
</dbReference>
<dbReference type="InterPro" id="IPR001451">
    <property type="entry name" value="Hexapep"/>
</dbReference>
<dbReference type="PROSITE" id="PS00101">
    <property type="entry name" value="HEXAPEP_TRANSFERASES"/>
    <property type="match status" value="1"/>
</dbReference>
<evidence type="ECO:0000313" key="5">
    <source>
        <dbReference type="Proteomes" id="UP000183812"/>
    </source>
</evidence>
<dbReference type="Proteomes" id="UP000183812">
    <property type="component" value="Unassembled WGS sequence"/>
</dbReference>
<dbReference type="CDD" id="cd03349">
    <property type="entry name" value="LbH_XAT"/>
    <property type="match status" value="1"/>
</dbReference>
<organism evidence="4 5">
    <name type="scientific">Rhodobacter capsulatus</name>
    <name type="common">Rhodopseudomonas capsulata</name>
    <dbReference type="NCBI Taxonomy" id="1061"/>
    <lineage>
        <taxon>Bacteria</taxon>
        <taxon>Pseudomonadati</taxon>
        <taxon>Pseudomonadota</taxon>
        <taxon>Alphaproteobacteria</taxon>
        <taxon>Rhodobacterales</taxon>
        <taxon>Rhodobacter group</taxon>
        <taxon>Rhodobacter</taxon>
    </lineage>
</organism>
<dbReference type="Pfam" id="PF00132">
    <property type="entry name" value="Hexapep"/>
    <property type="match status" value="1"/>
</dbReference>
<dbReference type="SUPFAM" id="SSF51161">
    <property type="entry name" value="Trimeric LpxA-like enzymes"/>
    <property type="match status" value="1"/>
</dbReference>
<dbReference type="InterPro" id="IPR051159">
    <property type="entry name" value="Hexapeptide_acetyltransf"/>
</dbReference>